<dbReference type="Proteomes" id="UP000320095">
    <property type="component" value="Unassembled WGS sequence"/>
</dbReference>
<sequence length="111" mass="12590">MRGSGGNHRTCRRCQPYELPRRTPTGDRTAASRRRRGPSRGVISAGVVRREPYRETGQREHHEYRLTDKGRDLVPVVVALMQWGDRWEADPEGPPSLDRALAPGRHVRPSA</sequence>
<evidence type="ECO:0000259" key="5">
    <source>
        <dbReference type="Pfam" id="PF01638"/>
    </source>
</evidence>
<evidence type="ECO:0000256" key="3">
    <source>
        <dbReference type="ARBA" id="ARBA00023163"/>
    </source>
</evidence>
<feature type="region of interest" description="Disordered" evidence="4">
    <location>
        <begin position="87"/>
        <end position="111"/>
    </location>
</feature>
<dbReference type="OrthoDB" id="9792527at2"/>
<feature type="region of interest" description="Disordered" evidence="4">
    <location>
        <begin position="1"/>
        <end position="43"/>
    </location>
</feature>
<dbReference type="EMBL" id="RCZG01000014">
    <property type="protein sequence ID" value="TPG29907.1"/>
    <property type="molecule type" value="Genomic_DNA"/>
</dbReference>
<comment type="caution">
    <text evidence="6">The sequence shown here is derived from an EMBL/GenBank/DDBJ whole genome shotgun (WGS) entry which is preliminary data.</text>
</comment>
<dbReference type="InterPro" id="IPR036390">
    <property type="entry name" value="WH_DNA-bd_sf"/>
</dbReference>
<evidence type="ECO:0000256" key="2">
    <source>
        <dbReference type="ARBA" id="ARBA00023125"/>
    </source>
</evidence>
<organism evidence="6 7">
    <name type="scientific">Mycolicibacterium hodleri</name>
    <dbReference type="NCBI Taxonomy" id="49897"/>
    <lineage>
        <taxon>Bacteria</taxon>
        <taxon>Bacillati</taxon>
        <taxon>Actinomycetota</taxon>
        <taxon>Actinomycetes</taxon>
        <taxon>Mycobacteriales</taxon>
        <taxon>Mycobacteriaceae</taxon>
        <taxon>Mycolicibacterium</taxon>
    </lineage>
</organism>
<keyword evidence="3" id="KW-0804">Transcription</keyword>
<proteinExistence type="predicted"/>
<dbReference type="Pfam" id="PF01638">
    <property type="entry name" value="HxlR"/>
    <property type="match status" value="1"/>
</dbReference>
<evidence type="ECO:0000313" key="6">
    <source>
        <dbReference type="EMBL" id="TPG29907.1"/>
    </source>
</evidence>
<keyword evidence="2" id="KW-0238">DNA-binding</keyword>
<keyword evidence="1" id="KW-0805">Transcription regulation</keyword>
<keyword evidence="7" id="KW-1185">Reference proteome</keyword>
<dbReference type="PANTHER" id="PTHR33204">
    <property type="entry name" value="TRANSCRIPTIONAL REGULATOR, MARR FAMILY"/>
    <property type="match status" value="1"/>
</dbReference>
<gene>
    <name evidence="6" type="ORF">EAH80_25260</name>
</gene>
<dbReference type="GO" id="GO:0003677">
    <property type="term" value="F:DNA binding"/>
    <property type="evidence" value="ECO:0007669"/>
    <property type="project" value="UniProtKB-KW"/>
</dbReference>
<dbReference type="InterPro" id="IPR036388">
    <property type="entry name" value="WH-like_DNA-bd_sf"/>
</dbReference>
<dbReference type="SUPFAM" id="SSF46785">
    <property type="entry name" value="Winged helix' DNA-binding domain"/>
    <property type="match status" value="1"/>
</dbReference>
<evidence type="ECO:0000313" key="7">
    <source>
        <dbReference type="Proteomes" id="UP000320095"/>
    </source>
</evidence>
<accession>A0A502DX34</accession>
<reference evidence="6 7" key="1">
    <citation type="journal article" date="2019" name="Environ. Microbiol.">
        <title>Species interactions and distinct microbial communities in high Arctic permafrost affected cryosols are associated with the CH4 and CO2 gas fluxes.</title>
        <authorList>
            <person name="Altshuler I."/>
            <person name="Hamel J."/>
            <person name="Turney S."/>
            <person name="Magnuson E."/>
            <person name="Levesque R."/>
            <person name="Greer C."/>
            <person name="Whyte L.G."/>
        </authorList>
    </citation>
    <scope>NUCLEOTIDE SEQUENCE [LARGE SCALE GENOMIC DNA]</scope>
    <source>
        <strain evidence="6 7">S5.20</strain>
    </source>
</reference>
<name>A0A502DX34_9MYCO</name>
<dbReference type="PANTHER" id="PTHR33204:SF18">
    <property type="entry name" value="TRANSCRIPTIONAL REGULATORY PROTEIN"/>
    <property type="match status" value="1"/>
</dbReference>
<dbReference type="Gene3D" id="1.10.10.10">
    <property type="entry name" value="Winged helix-like DNA-binding domain superfamily/Winged helix DNA-binding domain"/>
    <property type="match status" value="1"/>
</dbReference>
<evidence type="ECO:0000256" key="4">
    <source>
        <dbReference type="SAM" id="MobiDB-lite"/>
    </source>
</evidence>
<protein>
    <submittedName>
        <fullName evidence="6">Transcriptional regulator</fullName>
    </submittedName>
</protein>
<feature type="domain" description="HTH hxlR-type" evidence="5">
    <location>
        <begin position="44"/>
        <end position="88"/>
    </location>
</feature>
<dbReference type="AlphaFoldDB" id="A0A502DX34"/>
<evidence type="ECO:0000256" key="1">
    <source>
        <dbReference type="ARBA" id="ARBA00023015"/>
    </source>
</evidence>
<dbReference type="InterPro" id="IPR002577">
    <property type="entry name" value="HTH_HxlR"/>
</dbReference>